<dbReference type="Gene3D" id="3.40.1190.20">
    <property type="match status" value="1"/>
</dbReference>
<evidence type="ECO:0000256" key="1">
    <source>
        <dbReference type="ARBA" id="ARBA00004948"/>
    </source>
</evidence>
<dbReference type="PANTHER" id="PTHR20858">
    <property type="entry name" value="PHOSPHOMETHYLPYRIMIDINE KINASE"/>
    <property type="match status" value="1"/>
</dbReference>
<dbReference type="CDD" id="cd01169">
    <property type="entry name" value="HMPP_kinase"/>
    <property type="match status" value="1"/>
</dbReference>
<dbReference type="GO" id="GO:0008972">
    <property type="term" value="F:phosphomethylpyrimidine kinase activity"/>
    <property type="evidence" value="ECO:0007669"/>
    <property type="project" value="UniProtKB-EC"/>
</dbReference>
<dbReference type="InterPro" id="IPR029056">
    <property type="entry name" value="Ribokinase-like"/>
</dbReference>
<evidence type="ECO:0000313" key="5">
    <source>
        <dbReference type="Proteomes" id="UP001623290"/>
    </source>
</evidence>
<dbReference type="Proteomes" id="UP001623290">
    <property type="component" value="Chromosome"/>
</dbReference>
<evidence type="ECO:0000259" key="3">
    <source>
        <dbReference type="Pfam" id="PF08543"/>
    </source>
</evidence>
<organism evidence="4 5">
    <name type="scientific">Thioclava litoralis</name>
    <dbReference type="NCBI Taxonomy" id="3076557"/>
    <lineage>
        <taxon>Bacteria</taxon>
        <taxon>Pseudomonadati</taxon>
        <taxon>Pseudomonadota</taxon>
        <taxon>Alphaproteobacteria</taxon>
        <taxon>Rhodobacterales</taxon>
        <taxon>Paracoccaceae</taxon>
        <taxon>Thioclava</taxon>
    </lineage>
</organism>
<evidence type="ECO:0000313" key="4">
    <source>
        <dbReference type="EMBL" id="WRY34546.1"/>
    </source>
</evidence>
<reference evidence="4 5" key="1">
    <citation type="submission" date="2023-09" db="EMBL/GenBank/DDBJ databases">
        <title>Thioclava shenzhenensis sp. nov., a multidrug resistant bacteria-antagonizing species isolated from coastal seawater.</title>
        <authorList>
            <person name="Long M."/>
        </authorList>
    </citation>
    <scope>NUCLEOTIDE SEQUENCE [LARGE SCALE GENOMIC DNA]</scope>
    <source>
        <strain evidence="4 5">FTW29</strain>
    </source>
</reference>
<sequence length="267" mass="27043">MVAKLLSIAGSDSGGGAGLQADLKAASALGVYAMSAVTAVTAQNTRGVTDVVLMSPSMLRAQIRACLDDIGADAIKIGMLGSAELVRVVAEEIAGFAGPVVLDPVMIAKSGDALLAKEAVAALTSDLLPLASLLTPNLPEAACLLGLPEAQEADEAQARALRALGPKAVLLKGGHATGPVCTDLLLAEQVSYFTAPRCVTRHTHGTGCSLASAVAAGLALGQPLPQAVVRAHGWLQGAIRAAQGLQIGQGHGPVHHFHEIWPMEALA</sequence>
<name>A0ABZ1E3W5_9RHOB</name>
<evidence type="ECO:0000256" key="2">
    <source>
        <dbReference type="ARBA" id="ARBA00012135"/>
    </source>
</evidence>
<dbReference type="InterPro" id="IPR013749">
    <property type="entry name" value="PM/HMP-P_kinase-1"/>
</dbReference>
<gene>
    <name evidence="4" type="primary">thiD</name>
    <name evidence="4" type="ORF">RPE78_04440</name>
</gene>
<proteinExistence type="predicted"/>
<keyword evidence="4" id="KW-0808">Transferase</keyword>
<comment type="pathway">
    <text evidence="1">Cofactor biosynthesis; thiamine diphosphate biosynthesis.</text>
</comment>
<keyword evidence="5" id="KW-1185">Reference proteome</keyword>
<dbReference type="GO" id="GO:0008902">
    <property type="term" value="F:hydroxymethylpyrimidine kinase activity"/>
    <property type="evidence" value="ECO:0007669"/>
    <property type="project" value="UniProtKB-EC"/>
</dbReference>
<dbReference type="EC" id="2.7.1.49" evidence="2"/>
<dbReference type="InterPro" id="IPR004399">
    <property type="entry name" value="HMP/HMP-P_kinase_dom"/>
</dbReference>
<dbReference type="NCBIfam" id="TIGR00097">
    <property type="entry name" value="HMP-P_kinase"/>
    <property type="match status" value="1"/>
</dbReference>
<dbReference type="EMBL" id="CP135443">
    <property type="protein sequence ID" value="WRY34546.1"/>
    <property type="molecule type" value="Genomic_DNA"/>
</dbReference>
<accession>A0ABZ1E3W5</accession>
<dbReference type="SUPFAM" id="SSF53613">
    <property type="entry name" value="Ribokinase-like"/>
    <property type="match status" value="1"/>
</dbReference>
<protein>
    <recommendedName>
        <fullName evidence="2">hydroxymethylpyrimidine kinase</fullName>
        <ecNumber evidence="2">2.7.1.49</ecNumber>
    </recommendedName>
</protein>
<feature type="domain" description="Pyridoxamine kinase/Phosphomethylpyrimidine kinase" evidence="3">
    <location>
        <begin position="12"/>
        <end position="255"/>
    </location>
</feature>
<keyword evidence="4" id="KW-0418">Kinase</keyword>
<dbReference type="PANTHER" id="PTHR20858:SF17">
    <property type="entry name" value="HYDROXYMETHYLPYRIMIDINE_PHOSPHOMETHYLPYRIMIDINE KINASE THI20-RELATED"/>
    <property type="match status" value="1"/>
</dbReference>
<dbReference type="RefSeq" id="WP_406721330.1">
    <property type="nucleotide sequence ID" value="NZ_CP135443.1"/>
</dbReference>
<dbReference type="Pfam" id="PF08543">
    <property type="entry name" value="Phos_pyr_kin"/>
    <property type="match status" value="1"/>
</dbReference>